<protein>
    <submittedName>
        <fullName evidence="1">Uncharacterized protein</fullName>
    </submittedName>
</protein>
<dbReference type="Proteomes" id="UP000239203">
    <property type="component" value="Unassembled WGS sequence"/>
</dbReference>
<evidence type="ECO:0000313" key="1">
    <source>
        <dbReference type="EMBL" id="PPK64869.1"/>
    </source>
</evidence>
<dbReference type="AlphaFoldDB" id="A0A2S6GI22"/>
<sequence length="114" mass="11170">MGAGRVPGEAAVIARLAAAVGGISAAAARAVGDPPDWGWAGTRAGDLSQGFTVVAEAAGLAVGLRWLISVLHPDPGVVGLVAVLRGLLGAVETGEPHRVILHAVAAVETAVATP</sequence>
<keyword evidence="2" id="KW-1185">Reference proteome</keyword>
<accession>A0A2S6GI22</accession>
<comment type="caution">
    <text evidence="1">The sequence shown here is derived from an EMBL/GenBank/DDBJ whole genome shotgun (WGS) entry which is preliminary data.</text>
</comment>
<evidence type="ECO:0000313" key="2">
    <source>
        <dbReference type="Proteomes" id="UP000239203"/>
    </source>
</evidence>
<gene>
    <name evidence="1" type="ORF">CLV40_117108</name>
</gene>
<reference evidence="1 2" key="1">
    <citation type="submission" date="2018-02" db="EMBL/GenBank/DDBJ databases">
        <title>Genomic Encyclopedia of Archaeal and Bacterial Type Strains, Phase II (KMG-II): from individual species to whole genera.</title>
        <authorList>
            <person name="Goeker M."/>
        </authorList>
    </citation>
    <scope>NUCLEOTIDE SEQUENCE [LARGE SCALE GENOMIC DNA]</scope>
    <source>
        <strain evidence="1 2">YU 961-1</strain>
    </source>
</reference>
<name>A0A2S6GI22_9PSEU</name>
<dbReference type="EMBL" id="PTIX01000017">
    <property type="protein sequence ID" value="PPK64869.1"/>
    <property type="molecule type" value="Genomic_DNA"/>
</dbReference>
<dbReference type="RefSeq" id="WP_104481635.1">
    <property type="nucleotide sequence ID" value="NZ_CP154825.1"/>
</dbReference>
<organism evidence="1 2">
    <name type="scientific">Actinokineospora auranticolor</name>
    <dbReference type="NCBI Taxonomy" id="155976"/>
    <lineage>
        <taxon>Bacteria</taxon>
        <taxon>Bacillati</taxon>
        <taxon>Actinomycetota</taxon>
        <taxon>Actinomycetes</taxon>
        <taxon>Pseudonocardiales</taxon>
        <taxon>Pseudonocardiaceae</taxon>
        <taxon>Actinokineospora</taxon>
    </lineage>
</organism>
<proteinExistence type="predicted"/>